<evidence type="ECO:0000256" key="3">
    <source>
        <dbReference type="ARBA" id="ARBA00022448"/>
    </source>
</evidence>
<comment type="similarity">
    <text evidence="2">Belongs to the bacterial solute-binding protein 5 family.</text>
</comment>
<dbReference type="Proteomes" id="UP001198200">
    <property type="component" value="Unassembled WGS sequence"/>
</dbReference>
<dbReference type="InterPro" id="IPR030678">
    <property type="entry name" value="Peptide/Ni-bd"/>
</dbReference>
<dbReference type="Gene3D" id="3.90.76.10">
    <property type="entry name" value="Dipeptide-binding Protein, Domain 1"/>
    <property type="match status" value="1"/>
</dbReference>
<dbReference type="Gene3D" id="3.40.190.10">
    <property type="entry name" value="Periplasmic binding protein-like II"/>
    <property type="match status" value="1"/>
</dbReference>
<dbReference type="InterPro" id="IPR039424">
    <property type="entry name" value="SBP_5"/>
</dbReference>
<dbReference type="GO" id="GO:0042597">
    <property type="term" value="C:periplasmic space"/>
    <property type="evidence" value="ECO:0007669"/>
    <property type="project" value="UniProtKB-ARBA"/>
</dbReference>
<evidence type="ECO:0000259" key="6">
    <source>
        <dbReference type="Pfam" id="PF00496"/>
    </source>
</evidence>
<feature type="signal peptide" evidence="5">
    <location>
        <begin position="1"/>
        <end position="24"/>
    </location>
</feature>
<dbReference type="GO" id="GO:1904680">
    <property type="term" value="F:peptide transmembrane transporter activity"/>
    <property type="evidence" value="ECO:0007669"/>
    <property type="project" value="TreeGrafter"/>
</dbReference>
<feature type="chain" id="PRO_5042128150" evidence="5">
    <location>
        <begin position="25"/>
        <end position="539"/>
    </location>
</feature>
<dbReference type="RefSeq" id="WP_308732044.1">
    <property type="nucleotide sequence ID" value="NZ_JAJEQN010000028.1"/>
</dbReference>
<organism evidence="7 8">
    <name type="scientific">Anthropogastromicrobium aceti</name>
    <dbReference type="NCBI Taxonomy" id="2981768"/>
    <lineage>
        <taxon>Bacteria</taxon>
        <taxon>Bacillati</taxon>
        <taxon>Bacillota</taxon>
        <taxon>Clostridia</taxon>
        <taxon>Lachnospirales</taxon>
        <taxon>Lachnospiraceae</taxon>
        <taxon>Anthropogastromicrobium</taxon>
    </lineage>
</organism>
<dbReference type="PANTHER" id="PTHR30290:SF10">
    <property type="entry name" value="PERIPLASMIC OLIGOPEPTIDE-BINDING PROTEIN-RELATED"/>
    <property type="match status" value="1"/>
</dbReference>
<evidence type="ECO:0000313" key="8">
    <source>
        <dbReference type="Proteomes" id="UP001198200"/>
    </source>
</evidence>
<feature type="domain" description="Solute-binding protein family 5" evidence="6">
    <location>
        <begin position="72"/>
        <end position="458"/>
    </location>
</feature>
<evidence type="ECO:0000256" key="5">
    <source>
        <dbReference type="SAM" id="SignalP"/>
    </source>
</evidence>
<keyword evidence="3" id="KW-0813">Transport</keyword>
<evidence type="ECO:0000256" key="1">
    <source>
        <dbReference type="ARBA" id="ARBA00004196"/>
    </source>
</evidence>
<accession>A0AAE3E551</accession>
<dbReference type="GO" id="GO:0043190">
    <property type="term" value="C:ATP-binding cassette (ABC) transporter complex"/>
    <property type="evidence" value="ECO:0007669"/>
    <property type="project" value="InterPro"/>
</dbReference>
<proteinExistence type="inferred from homology"/>
<dbReference type="PANTHER" id="PTHR30290">
    <property type="entry name" value="PERIPLASMIC BINDING COMPONENT OF ABC TRANSPORTER"/>
    <property type="match status" value="1"/>
</dbReference>
<evidence type="ECO:0000313" key="7">
    <source>
        <dbReference type="EMBL" id="MCC2222149.1"/>
    </source>
</evidence>
<sequence length="539" mass="59522">MRKYAAMGLTAVLAAASFPAAVLADEADVKSVRIGAPYDPVTMDYAELNVDPATYIDTLISDTLIRSKQGEYIGGAAESWETSEDGKTWTFKLKEGLTYSDGETPITSEDFVYAAKRLMDPEAGHYNAESGYILENGEEYYAGECEWDEVGIKAVDDLTIEYTFKNPQYESTFTSTSLFAPLEESFVDSLGTEYGSSADKILTNGPFIVSDWVSDSTMTLVKNENYWDADSINMDEMDFKFNVTGDTGVDMMLADELDFVPTGSAMQQQTLTDAGFESSKYTTSYRCLNINHAGKTEETGLFLGNANFRKAVSYAIDRTALCASVMTSDEPANRLTAPSEAGVNGTFDEEFEYEGWPASADVEKAQEYLNAALDELGKTADEIPTFELLCYESQGSIDVLAAVQDMLKKNLGIETTINSQTIQVMVSNAMSGDYDFWYGGNSLEIPDALTGFLSGYTSAMQSALRGYSNEEYDKLYDEAIASPTIEDRKANYFEVEKFFCDNTLNLILGWTDGGFQYKSGYTGFYNTVETDFTYLDFAE</sequence>
<keyword evidence="4 5" id="KW-0732">Signal</keyword>
<dbReference type="GO" id="GO:0015833">
    <property type="term" value="P:peptide transport"/>
    <property type="evidence" value="ECO:0007669"/>
    <property type="project" value="TreeGrafter"/>
</dbReference>
<evidence type="ECO:0000256" key="4">
    <source>
        <dbReference type="ARBA" id="ARBA00022729"/>
    </source>
</evidence>
<dbReference type="SUPFAM" id="SSF53850">
    <property type="entry name" value="Periplasmic binding protein-like II"/>
    <property type="match status" value="1"/>
</dbReference>
<dbReference type="CDD" id="cd08504">
    <property type="entry name" value="PBP2_OppA"/>
    <property type="match status" value="1"/>
</dbReference>
<dbReference type="EMBL" id="JAJEQN010000028">
    <property type="protein sequence ID" value="MCC2222149.1"/>
    <property type="molecule type" value="Genomic_DNA"/>
</dbReference>
<dbReference type="GO" id="GO:0030313">
    <property type="term" value="C:cell envelope"/>
    <property type="evidence" value="ECO:0007669"/>
    <property type="project" value="UniProtKB-SubCell"/>
</dbReference>
<evidence type="ECO:0000256" key="2">
    <source>
        <dbReference type="ARBA" id="ARBA00005695"/>
    </source>
</evidence>
<dbReference type="InterPro" id="IPR000914">
    <property type="entry name" value="SBP_5_dom"/>
</dbReference>
<dbReference type="PIRSF" id="PIRSF002741">
    <property type="entry name" value="MppA"/>
    <property type="match status" value="1"/>
</dbReference>
<dbReference type="Pfam" id="PF00496">
    <property type="entry name" value="SBP_bac_5"/>
    <property type="match status" value="1"/>
</dbReference>
<dbReference type="AlphaFoldDB" id="A0AAE3E551"/>
<comment type="caution">
    <text evidence="7">The sequence shown here is derived from an EMBL/GenBank/DDBJ whole genome shotgun (WGS) entry which is preliminary data.</text>
</comment>
<gene>
    <name evidence="7" type="ORF">LKD48_10955</name>
</gene>
<comment type="subcellular location">
    <subcellularLocation>
        <location evidence="1">Cell envelope</location>
    </subcellularLocation>
</comment>
<reference evidence="7 8" key="1">
    <citation type="submission" date="2021-10" db="EMBL/GenBank/DDBJ databases">
        <title>Anaerobic single-cell dispensing facilitates the cultivation of human gut bacteria.</title>
        <authorList>
            <person name="Afrizal A."/>
        </authorList>
    </citation>
    <scope>NUCLEOTIDE SEQUENCE [LARGE SCALE GENOMIC DNA]</scope>
    <source>
        <strain evidence="7 8">CLA-AA-H224</strain>
    </source>
</reference>
<name>A0AAE3E551_9FIRM</name>
<protein>
    <submittedName>
        <fullName evidence="7">Peptide ABC transporter substrate-binding protein</fullName>
    </submittedName>
</protein>
<keyword evidence="8" id="KW-1185">Reference proteome</keyword>
<dbReference type="Gene3D" id="3.10.105.10">
    <property type="entry name" value="Dipeptide-binding Protein, Domain 3"/>
    <property type="match status" value="1"/>
</dbReference>